<reference evidence="2 3" key="2">
    <citation type="submission" date="2018-11" db="EMBL/GenBank/DDBJ databases">
        <authorList>
            <consortium name="Pathogen Informatics"/>
        </authorList>
    </citation>
    <scope>NUCLEOTIDE SEQUENCE [LARGE SCALE GENOMIC DNA]</scope>
</reference>
<dbReference type="OrthoDB" id="6273988at2759"/>
<feature type="compositionally biased region" description="Polar residues" evidence="1">
    <location>
        <begin position="228"/>
        <end position="238"/>
    </location>
</feature>
<feature type="compositionally biased region" description="Basic residues" evidence="1">
    <location>
        <begin position="473"/>
        <end position="482"/>
    </location>
</feature>
<dbReference type="AlphaFoldDB" id="A0A158R8Z5"/>
<feature type="region of interest" description="Disordered" evidence="1">
    <location>
        <begin position="119"/>
        <end position="146"/>
    </location>
</feature>
<reference evidence="4" key="1">
    <citation type="submission" date="2016-04" db="UniProtKB">
        <authorList>
            <consortium name="WormBaseParasite"/>
        </authorList>
    </citation>
    <scope>IDENTIFICATION</scope>
</reference>
<feature type="compositionally biased region" description="Low complexity" evidence="1">
    <location>
        <begin position="182"/>
        <end position="191"/>
    </location>
</feature>
<name>A0A158R8Z5_TAEAS</name>
<feature type="region of interest" description="Disordered" evidence="1">
    <location>
        <begin position="439"/>
        <end position="508"/>
    </location>
</feature>
<protein>
    <submittedName>
        <fullName evidence="4">SH2 domain-containing protein</fullName>
    </submittedName>
</protein>
<accession>A0A158R8Z5</accession>
<feature type="compositionally biased region" description="Polar residues" evidence="1">
    <location>
        <begin position="192"/>
        <end position="207"/>
    </location>
</feature>
<evidence type="ECO:0000313" key="3">
    <source>
        <dbReference type="Proteomes" id="UP000282613"/>
    </source>
</evidence>
<dbReference type="WBParaSite" id="TASK_0000637501-mRNA-1">
    <property type="protein sequence ID" value="TASK_0000637501-mRNA-1"/>
    <property type="gene ID" value="TASK_0000637501"/>
</dbReference>
<feature type="region of interest" description="Disordered" evidence="1">
    <location>
        <begin position="182"/>
        <end position="395"/>
    </location>
</feature>
<gene>
    <name evidence="2" type="ORF">TASK_LOCUS6376</name>
</gene>
<proteinExistence type="predicted"/>
<dbReference type="STRING" id="60517.A0A158R8Z5"/>
<dbReference type="EMBL" id="UYRS01018494">
    <property type="protein sequence ID" value="VDK36582.1"/>
    <property type="molecule type" value="Genomic_DNA"/>
</dbReference>
<evidence type="ECO:0000313" key="4">
    <source>
        <dbReference type="WBParaSite" id="TASK_0000637501-mRNA-1"/>
    </source>
</evidence>
<organism evidence="4">
    <name type="scientific">Taenia asiatica</name>
    <name type="common">Asian tapeworm</name>
    <dbReference type="NCBI Taxonomy" id="60517"/>
    <lineage>
        <taxon>Eukaryota</taxon>
        <taxon>Metazoa</taxon>
        <taxon>Spiralia</taxon>
        <taxon>Lophotrochozoa</taxon>
        <taxon>Platyhelminthes</taxon>
        <taxon>Cestoda</taxon>
        <taxon>Eucestoda</taxon>
        <taxon>Cyclophyllidea</taxon>
        <taxon>Taeniidae</taxon>
        <taxon>Taenia</taxon>
    </lineage>
</organism>
<feature type="region of interest" description="Disordered" evidence="1">
    <location>
        <begin position="25"/>
        <end position="48"/>
    </location>
</feature>
<sequence>MFTSSTLINVDLEVTMEAFYSHSTAQSNAVGGPLRDLTDGAAPKASKSDFASNVSRFFESRKTKVTKNPPPPPARITKATTQNSAALEKVGQKLVSSKVSGPFYDDAWDIRLARFGLQTSASTQQQQHRQEGGRGPPDGAATCESTCSLTSAPSSAKVVALNSATVSNSDVDKVVTTSTTPANTTISTFTSSAPHSATQLNTNSKAASTGKGDSVLLPAETDPVDGVSTPTPLNNSNWFPPPPPTPLHLSLHADEPVASQSGRYHEHRRSFEMDDDQKETKVDPGDAITLPPLSPTSPQENTSVNGGGRTSVASFLLNLPPPPPVIDLSVDQPPSPPAIPPRDPKTSITTPADPPVTDLDGQPPVPEAISIAKPKEDSEKAKVQHSQQKSGVDGRSVVPWERVAPSTAKAIDFSGNLPQWVPPQHSEAAALHYRASRSIGHRSSKSQSGCEDFTDEGPSSGQLSLAAGGRSQSQHRGRRRTTRSFGDDFMDAAETPTNGSSGSRRAVRMNSDSSGMAKARTLVATGDVWAAAVACDGG</sequence>
<evidence type="ECO:0000256" key="1">
    <source>
        <dbReference type="SAM" id="MobiDB-lite"/>
    </source>
</evidence>
<feature type="compositionally biased region" description="Basic and acidic residues" evidence="1">
    <location>
        <begin position="373"/>
        <end position="382"/>
    </location>
</feature>
<dbReference type="Proteomes" id="UP000282613">
    <property type="component" value="Unassembled WGS sequence"/>
</dbReference>
<evidence type="ECO:0000313" key="2">
    <source>
        <dbReference type="EMBL" id="VDK36582.1"/>
    </source>
</evidence>
<keyword evidence="3" id="KW-1185">Reference proteome</keyword>